<dbReference type="Proteomes" id="UP000507245">
    <property type="component" value="Unassembled WGS sequence"/>
</dbReference>
<accession>A0A6J5WWQ6</accession>
<evidence type="ECO:0000313" key="1">
    <source>
        <dbReference type="EMBL" id="CAB4303494.1"/>
    </source>
</evidence>
<dbReference type="EMBL" id="CAEKKB010000003">
    <property type="protein sequence ID" value="CAB4303494.1"/>
    <property type="molecule type" value="Genomic_DNA"/>
</dbReference>
<evidence type="ECO:0000313" key="2">
    <source>
        <dbReference type="Proteomes" id="UP000507245"/>
    </source>
</evidence>
<name>A0A6J5WWQ6_PRUAR</name>
<reference evidence="2" key="1">
    <citation type="journal article" date="2020" name="Genome Biol.">
        <title>Gamete binning: chromosome-level and haplotype-resolved genome assembly enabled by high-throughput single-cell sequencing of gamete genomes.</title>
        <authorList>
            <person name="Campoy J.A."/>
            <person name="Sun H."/>
            <person name="Goel M."/>
            <person name="Jiao W.-B."/>
            <person name="Folz-Donahue K."/>
            <person name="Wang N."/>
            <person name="Rubio M."/>
            <person name="Liu C."/>
            <person name="Kukat C."/>
            <person name="Ruiz D."/>
            <person name="Huettel B."/>
            <person name="Schneeberger K."/>
        </authorList>
    </citation>
    <scope>NUCLEOTIDE SEQUENCE [LARGE SCALE GENOMIC DNA]</scope>
    <source>
        <strain evidence="2">cv. Rojo Pasion</strain>
    </source>
</reference>
<keyword evidence="2" id="KW-1185">Reference proteome</keyword>
<sequence>MLPTQNYPSIENLNPKPKIALLGGKKMLSWKYLPLGVIDQLKEMNASVPMDLGYSVESNNTQM</sequence>
<gene>
    <name evidence="1" type="ORF">ORAREDHAP_LOCUS19746</name>
</gene>
<dbReference type="AlphaFoldDB" id="A0A6J5WWQ6"/>
<proteinExistence type="predicted"/>
<protein>
    <submittedName>
        <fullName evidence="1">Uncharacterized protein</fullName>
    </submittedName>
</protein>
<organism evidence="1 2">
    <name type="scientific">Prunus armeniaca</name>
    <name type="common">Apricot</name>
    <name type="synonym">Armeniaca vulgaris</name>
    <dbReference type="NCBI Taxonomy" id="36596"/>
    <lineage>
        <taxon>Eukaryota</taxon>
        <taxon>Viridiplantae</taxon>
        <taxon>Streptophyta</taxon>
        <taxon>Embryophyta</taxon>
        <taxon>Tracheophyta</taxon>
        <taxon>Spermatophyta</taxon>
        <taxon>Magnoliopsida</taxon>
        <taxon>eudicotyledons</taxon>
        <taxon>Gunneridae</taxon>
        <taxon>Pentapetalae</taxon>
        <taxon>rosids</taxon>
        <taxon>fabids</taxon>
        <taxon>Rosales</taxon>
        <taxon>Rosaceae</taxon>
        <taxon>Amygdaloideae</taxon>
        <taxon>Amygdaleae</taxon>
        <taxon>Prunus</taxon>
    </lineage>
</organism>